<evidence type="ECO:0000259" key="1">
    <source>
        <dbReference type="Pfam" id="PF01370"/>
    </source>
</evidence>
<keyword evidence="3" id="KW-1185">Reference proteome</keyword>
<dbReference type="InterPro" id="IPR001509">
    <property type="entry name" value="Epimerase_deHydtase"/>
</dbReference>
<reference evidence="2 3" key="1">
    <citation type="submission" date="2018-11" db="EMBL/GenBank/DDBJ databases">
        <title>Sequencing the genomes of 1000 actinobacteria strains.</title>
        <authorList>
            <person name="Klenk H.-P."/>
        </authorList>
    </citation>
    <scope>NUCLEOTIDE SEQUENCE [LARGE SCALE GENOMIC DNA]</scope>
    <source>
        <strain evidence="2 3">DSM 13521</strain>
    </source>
</reference>
<dbReference type="InterPro" id="IPR036291">
    <property type="entry name" value="NAD(P)-bd_dom_sf"/>
</dbReference>
<sequence length="326" mass="34812">MSATLVVGGTGLLGFHTVTELLERGHDVTSLALPGAPDGLLPERVEAVWGNLEEMPDEDVLALLDGKHAVFYAIGADERTTPPAPAAHFFYEANVRSTQRLARLARRAGVRKLVVFGSYTAQFAQEYTDIPYAANGYPRTRLAQEEIAELEGIGAMDVMTLRLPYIFGLVAGQRPLWQFVLDVVASQQPVVAVPAGSTSSVTARQVGRAAVGAMEHGTHGGRYPINAYDLGYAELHRLACEAIGRDPRDVVVAPKEAFLPAFAQIDAQTAAAGLEHGIHMVDTAEFQARDAVSDPGLSSVLGMGDDDVPAAIRETFAWCVAHPATV</sequence>
<accession>A0A3N2D8P8</accession>
<dbReference type="PANTHER" id="PTHR48079">
    <property type="entry name" value="PROTEIN YEEZ"/>
    <property type="match status" value="1"/>
</dbReference>
<dbReference type="InterPro" id="IPR051783">
    <property type="entry name" value="NAD(P)-dependent_oxidoreduct"/>
</dbReference>
<dbReference type="GO" id="GO:0004029">
    <property type="term" value="F:aldehyde dehydrogenase (NAD+) activity"/>
    <property type="evidence" value="ECO:0007669"/>
    <property type="project" value="TreeGrafter"/>
</dbReference>
<evidence type="ECO:0000313" key="3">
    <source>
        <dbReference type="Proteomes" id="UP000275356"/>
    </source>
</evidence>
<dbReference type="RefSeq" id="WP_123738246.1">
    <property type="nucleotide sequence ID" value="NZ_RKHQ01000001.1"/>
</dbReference>
<gene>
    <name evidence="2" type="ORF">EDD28_0582</name>
</gene>
<dbReference type="PANTHER" id="PTHR48079:SF6">
    <property type="entry name" value="NAD(P)-BINDING DOMAIN-CONTAINING PROTEIN-RELATED"/>
    <property type="match status" value="1"/>
</dbReference>
<comment type="caution">
    <text evidence="2">The sequence shown here is derived from an EMBL/GenBank/DDBJ whole genome shotgun (WGS) entry which is preliminary data.</text>
</comment>
<protein>
    <submittedName>
        <fullName evidence="2">Nucleoside-diphosphate-sugar epimerase</fullName>
    </submittedName>
</protein>
<feature type="domain" description="NAD-dependent epimerase/dehydratase" evidence="1">
    <location>
        <begin position="5"/>
        <end position="170"/>
    </location>
</feature>
<name>A0A3N2D8P8_9MICO</name>
<dbReference type="Proteomes" id="UP000275356">
    <property type="component" value="Unassembled WGS sequence"/>
</dbReference>
<organism evidence="2 3">
    <name type="scientific">Salana multivorans</name>
    <dbReference type="NCBI Taxonomy" id="120377"/>
    <lineage>
        <taxon>Bacteria</taxon>
        <taxon>Bacillati</taxon>
        <taxon>Actinomycetota</taxon>
        <taxon>Actinomycetes</taxon>
        <taxon>Micrococcales</taxon>
        <taxon>Beutenbergiaceae</taxon>
        <taxon>Salana</taxon>
    </lineage>
</organism>
<dbReference type="Gene3D" id="3.40.50.720">
    <property type="entry name" value="NAD(P)-binding Rossmann-like Domain"/>
    <property type="match status" value="1"/>
</dbReference>
<evidence type="ECO:0000313" key="2">
    <source>
        <dbReference type="EMBL" id="ROR96008.1"/>
    </source>
</evidence>
<dbReference type="SUPFAM" id="SSF51735">
    <property type="entry name" value="NAD(P)-binding Rossmann-fold domains"/>
    <property type="match status" value="1"/>
</dbReference>
<proteinExistence type="predicted"/>
<dbReference type="Pfam" id="PF01370">
    <property type="entry name" value="Epimerase"/>
    <property type="match status" value="1"/>
</dbReference>
<dbReference type="OrthoDB" id="5723970at2"/>
<dbReference type="EMBL" id="RKHQ01000001">
    <property type="protein sequence ID" value="ROR96008.1"/>
    <property type="molecule type" value="Genomic_DNA"/>
</dbReference>
<dbReference type="AlphaFoldDB" id="A0A3N2D8P8"/>
<dbReference type="GO" id="GO:0005737">
    <property type="term" value="C:cytoplasm"/>
    <property type="evidence" value="ECO:0007669"/>
    <property type="project" value="TreeGrafter"/>
</dbReference>